<dbReference type="Pfam" id="PF13472">
    <property type="entry name" value="Lipase_GDSL_2"/>
    <property type="match status" value="1"/>
</dbReference>
<dbReference type="EMBL" id="CAJNOR010000017">
    <property type="protein sequence ID" value="CAF0754355.1"/>
    <property type="molecule type" value="Genomic_DNA"/>
</dbReference>
<evidence type="ECO:0000313" key="6">
    <source>
        <dbReference type="Proteomes" id="UP000663852"/>
    </source>
</evidence>
<evidence type="ECO:0000256" key="1">
    <source>
        <dbReference type="SAM" id="MobiDB-lite"/>
    </source>
</evidence>
<dbReference type="InterPro" id="IPR036514">
    <property type="entry name" value="SGNH_hydro_sf"/>
</dbReference>
<protein>
    <recommendedName>
        <fullName evidence="2">SGNH hydrolase-type esterase domain-containing protein</fullName>
    </recommendedName>
</protein>
<evidence type="ECO:0000259" key="2">
    <source>
        <dbReference type="Pfam" id="PF13472"/>
    </source>
</evidence>
<name>A0A814M8Q7_ADIRI</name>
<keyword evidence="5" id="KW-1185">Reference proteome</keyword>
<dbReference type="Gene3D" id="3.40.50.1110">
    <property type="entry name" value="SGNH hydrolase"/>
    <property type="match status" value="1"/>
</dbReference>
<dbReference type="Proteomes" id="UP000663852">
    <property type="component" value="Unassembled WGS sequence"/>
</dbReference>
<dbReference type="EMBL" id="CAJNOJ010000087">
    <property type="protein sequence ID" value="CAF1075550.1"/>
    <property type="molecule type" value="Genomic_DNA"/>
</dbReference>
<gene>
    <name evidence="4" type="ORF">EDS130_LOCUS18674</name>
    <name evidence="3" type="ORF">XAT740_LOCUS596</name>
</gene>
<proteinExistence type="predicted"/>
<dbReference type="Proteomes" id="UP000663828">
    <property type="component" value="Unassembled WGS sequence"/>
</dbReference>
<dbReference type="GO" id="GO:0004622">
    <property type="term" value="F:phosphatidylcholine lysophospholipase activity"/>
    <property type="evidence" value="ECO:0007669"/>
    <property type="project" value="TreeGrafter"/>
</dbReference>
<comment type="caution">
    <text evidence="4">The sequence shown here is derived from an EMBL/GenBank/DDBJ whole genome shotgun (WGS) entry which is preliminary data.</text>
</comment>
<dbReference type="InterPro" id="IPR051532">
    <property type="entry name" value="Ester_Hydrolysis_Enzymes"/>
</dbReference>
<evidence type="ECO:0000313" key="5">
    <source>
        <dbReference type="Proteomes" id="UP000663828"/>
    </source>
</evidence>
<dbReference type="PANTHER" id="PTHR30383:SF19">
    <property type="entry name" value="FIBRONECTIN TYPE-III DOMAIN-CONTAINING PROTEIN"/>
    <property type="match status" value="1"/>
</dbReference>
<accession>A0A814M8Q7</accession>
<organism evidence="4 6">
    <name type="scientific">Adineta ricciae</name>
    <name type="common">Rotifer</name>
    <dbReference type="NCBI Taxonomy" id="249248"/>
    <lineage>
        <taxon>Eukaryota</taxon>
        <taxon>Metazoa</taxon>
        <taxon>Spiralia</taxon>
        <taxon>Gnathifera</taxon>
        <taxon>Rotifera</taxon>
        <taxon>Eurotatoria</taxon>
        <taxon>Bdelloidea</taxon>
        <taxon>Adinetida</taxon>
        <taxon>Adinetidae</taxon>
        <taxon>Adineta</taxon>
    </lineage>
</organism>
<feature type="domain" description="SGNH hydrolase-type esterase" evidence="2">
    <location>
        <begin position="229"/>
        <end position="425"/>
    </location>
</feature>
<dbReference type="SUPFAM" id="SSF52266">
    <property type="entry name" value="SGNH hydrolase"/>
    <property type="match status" value="1"/>
</dbReference>
<dbReference type="PANTHER" id="PTHR30383">
    <property type="entry name" value="THIOESTERASE 1/PROTEASE 1/LYSOPHOSPHOLIPASE L1"/>
    <property type="match status" value="1"/>
</dbReference>
<dbReference type="CDD" id="cd00229">
    <property type="entry name" value="SGNH_hydrolase"/>
    <property type="match status" value="1"/>
</dbReference>
<reference evidence="4" key="1">
    <citation type="submission" date="2021-02" db="EMBL/GenBank/DDBJ databases">
        <authorList>
            <person name="Nowell W R."/>
        </authorList>
    </citation>
    <scope>NUCLEOTIDE SEQUENCE</scope>
</reference>
<feature type="compositionally biased region" description="Polar residues" evidence="1">
    <location>
        <begin position="108"/>
        <end position="126"/>
    </location>
</feature>
<sequence>MIDYEFYYEQYRREPKKSTASKKDLLDYHSAVSTATSNNWSQPVKRSLATTCIDGSELPNTHETPYQVKDSFPKGKFRRKPLVAYEKKSREATSVIDSTPIPSEKSRSLLSMTPNQPDMQPKSTSSRITSAFVYDEKDSTAKLYGRRATAHANGWVRRYKSVNQSHVITNFLHDLERHQKHLFRKRTCQPQPPPFSPSSSASSLDLDFLLNKRRRKNGVKNQKVYRILAFGDSITEGFHFAGFRFHPYTIKLAELIRNHCEWTYNGSSDRPQIEVRVCGRSNECVLGGMIDRLRTTLSDAVEEGHYYRWIIILGGIHDLGLGVKPDIIFDGLKQMYNMAYEHGANVVVMTINETGRLKTNDPRDLDRHTLNTLIKKYAWENHYAGGRRTFCVDINEAIPWHRPDLEQKKILWDDHMHLTPKGYDLIGTLIFQTIVDHLNLRDI</sequence>
<dbReference type="OrthoDB" id="408760at2759"/>
<evidence type="ECO:0000313" key="3">
    <source>
        <dbReference type="EMBL" id="CAF0754355.1"/>
    </source>
</evidence>
<feature type="region of interest" description="Disordered" evidence="1">
    <location>
        <begin position="88"/>
        <end position="126"/>
    </location>
</feature>
<dbReference type="AlphaFoldDB" id="A0A814M8Q7"/>
<evidence type="ECO:0000313" key="4">
    <source>
        <dbReference type="EMBL" id="CAF1075550.1"/>
    </source>
</evidence>
<dbReference type="InterPro" id="IPR013830">
    <property type="entry name" value="SGNH_hydro"/>
</dbReference>